<dbReference type="PANTHER" id="PTHR43292:SF3">
    <property type="entry name" value="ACYL-COA DEHYDROGENASE FADE29"/>
    <property type="match status" value="1"/>
</dbReference>
<evidence type="ECO:0000256" key="1">
    <source>
        <dbReference type="ARBA" id="ARBA00001974"/>
    </source>
</evidence>
<dbReference type="InterPro" id="IPR013786">
    <property type="entry name" value="AcylCoA_DH/ox_N"/>
</dbReference>
<dbReference type="InterPro" id="IPR052161">
    <property type="entry name" value="Mycobact_Acyl-CoA_DH"/>
</dbReference>
<gene>
    <name evidence="10" type="ORF">GHO28_10280</name>
</gene>
<evidence type="ECO:0000256" key="2">
    <source>
        <dbReference type="ARBA" id="ARBA00009347"/>
    </source>
</evidence>
<dbReference type="AlphaFoldDB" id="A0A6I1WW37"/>
<dbReference type="GO" id="GO:0050660">
    <property type="term" value="F:flavin adenine dinucleotide binding"/>
    <property type="evidence" value="ECO:0007669"/>
    <property type="project" value="InterPro"/>
</dbReference>
<keyword evidence="5 6" id="KW-0560">Oxidoreductase</keyword>
<dbReference type="Gene3D" id="1.20.140.10">
    <property type="entry name" value="Butyryl-CoA Dehydrogenase, subunit A, domain 3"/>
    <property type="match status" value="1"/>
</dbReference>
<dbReference type="Gene3D" id="1.10.540.10">
    <property type="entry name" value="Acyl-CoA dehydrogenase/oxidase, N-terminal domain"/>
    <property type="match status" value="1"/>
</dbReference>
<evidence type="ECO:0000256" key="4">
    <source>
        <dbReference type="ARBA" id="ARBA00022827"/>
    </source>
</evidence>
<evidence type="ECO:0000256" key="5">
    <source>
        <dbReference type="ARBA" id="ARBA00023002"/>
    </source>
</evidence>
<dbReference type="PANTHER" id="PTHR43292">
    <property type="entry name" value="ACYL-COA DEHYDROGENASE"/>
    <property type="match status" value="1"/>
</dbReference>
<dbReference type="RefSeq" id="WP_153355901.1">
    <property type="nucleotide sequence ID" value="NZ_WIVV01000037.1"/>
</dbReference>
<evidence type="ECO:0000259" key="7">
    <source>
        <dbReference type="Pfam" id="PF00441"/>
    </source>
</evidence>
<dbReference type="Pfam" id="PF00441">
    <property type="entry name" value="Acyl-CoA_dh_1"/>
    <property type="match status" value="1"/>
</dbReference>
<dbReference type="InterPro" id="IPR009075">
    <property type="entry name" value="AcylCo_DH/oxidase_C"/>
</dbReference>
<evidence type="ECO:0000259" key="8">
    <source>
        <dbReference type="Pfam" id="PF02770"/>
    </source>
</evidence>
<dbReference type="EMBL" id="WIVV01000037">
    <property type="protein sequence ID" value="MQU42895.1"/>
    <property type="molecule type" value="Genomic_DNA"/>
</dbReference>
<evidence type="ECO:0000256" key="6">
    <source>
        <dbReference type="RuleBase" id="RU362125"/>
    </source>
</evidence>
<protein>
    <submittedName>
        <fullName evidence="10">Acyl-CoA dehydrogenase</fullName>
    </submittedName>
</protein>
<dbReference type="SUPFAM" id="SSF47203">
    <property type="entry name" value="Acyl-CoA dehydrogenase C-terminal domain-like"/>
    <property type="match status" value="1"/>
</dbReference>
<dbReference type="SUPFAM" id="SSF56645">
    <property type="entry name" value="Acyl-CoA dehydrogenase NM domain-like"/>
    <property type="match status" value="1"/>
</dbReference>
<sequence>MFVDLTTEQHALRHKVRDYFQALMTPHMRDQLRGKEGGELYRQTIRQMGRDGWLAVGWPKAHGGQGYAATEQLIFFEEANIAGAPLPFVTISTVGPALMAHGSEWQKERFLPGIAAGEIMFAIGYSEPEAGSDLAVLKTSARQDAEGFVVNGNKLWTSGAESADFVWLAARTDPSQARHKGISLLIVDTTTPGFSHTLIPTTSIPTTATYYDNVRVPNDMLVGELHGGWKLITSQLNHERLGLGTWSDKVVALFRRVYLWARARDEQGHRAMDKAWVRSSLAECYARLEAMRLINMRIAADLERDRMDVALSSTTKVFGSESAIDILRKLAAIVGANGSMRSGSAATMLHGELEFELRGSVTLTFGGGTNEIQRELIAQFGLGMPRTQR</sequence>
<dbReference type="InterPro" id="IPR046373">
    <property type="entry name" value="Acyl-CoA_Oxase/DH_mid-dom_sf"/>
</dbReference>
<feature type="domain" description="Acyl-CoA oxidase/dehydrogenase middle" evidence="8">
    <location>
        <begin position="122"/>
        <end position="207"/>
    </location>
</feature>
<comment type="caution">
    <text evidence="10">The sequence shown here is derived from an EMBL/GenBank/DDBJ whole genome shotgun (WGS) entry which is preliminary data.</text>
</comment>
<dbReference type="GO" id="GO:0005886">
    <property type="term" value="C:plasma membrane"/>
    <property type="evidence" value="ECO:0007669"/>
    <property type="project" value="TreeGrafter"/>
</dbReference>
<evidence type="ECO:0000259" key="9">
    <source>
        <dbReference type="Pfam" id="PF02771"/>
    </source>
</evidence>
<evidence type="ECO:0000313" key="11">
    <source>
        <dbReference type="Proteomes" id="UP000466863"/>
    </source>
</evidence>
<dbReference type="InterPro" id="IPR006091">
    <property type="entry name" value="Acyl-CoA_Oxase/DH_mid-dom"/>
</dbReference>
<organism evidence="10 11">
    <name type="scientific">Pseudomonas helleri</name>
    <dbReference type="NCBI Taxonomy" id="1608996"/>
    <lineage>
        <taxon>Bacteria</taxon>
        <taxon>Pseudomonadati</taxon>
        <taxon>Pseudomonadota</taxon>
        <taxon>Gammaproteobacteria</taxon>
        <taxon>Pseudomonadales</taxon>
        <taxon>Pseudomonadaceae</taxon>
        <taxon>Pseudomonas</taxon>
    </lineage>
</organism>
<name>A0A6I1WW37_9PSED</name>
<accession>A0A6I1WW37</accession>
<evidence type="ECO:0000256" key="3">
    <source>
        <dbReference type="ARBA" id="ARBA00022630"/>
    </source>
</evidence>
<dbReference type="Proteomes" id="UP000466863">
    <property type="component" value="Unassembled WGS sequence"/>
</dbReference>
<proteinExistence type="inferred from homology"/>
<keyword evidence="3 6" id="KW-0285">Flavoprotein</keyword>
<comment type="similarity">
    <text evidence="2 6">Belongs to the acyl-CoA dehydrogenase family.</text>
</comment>
<reference evidence="10 11" key="1">
    <citation type="submission" date="2019-10" db="EMBL/GenBank/DDBJ databases">
        <title>Evaluation of single-gene subtyping targets for Pseudomonas.</title>
        <authorList>
            <person name="Reichler S.J."/>
            <person name="Orsi R.H."/>
            <person name="Wiedmann M."/>
            <person name="Martin N.H."/>
            <person name="Murphy S.I."/>
        </authorList>
    </citation>
    <scope>NUCLEOTIDE SEQUENCE [LARGE SCALE GENOMIC DNA]</scope>
    <source>
        <strain evidence="10 11">FSL R10-1876</strain>
    </source>
</reference>
<feature type="domain" description="Acyl-CoA dehydrogenase/oxidase N-terminal" evidence="9">
    <location>
        <begin position="6"/>
        <end position="118"/>
    </location>
</feature>
<comment type="cofactor">
    <cofactor evidence="1 6">
        <name>FAD</name>
        <dbReference type="ChEBI" id="CHEBI:57692"/>
    </cofactor>
</comment>
<dbReference type="InterPro" id="IPR037069">
    <property type="entry name" value="AcylCoA_DH/ox_N_sf"/>
</dbReference>
<evidence type="ECO:0000313" key="10">
    <source>
        <dbReference type="EMBL" id="MQU42895.1"/>
    </source>
</evidence>
<dbReference type="Gene3D" id="2.40.110.10">
    <property type="entry name" value="Butyryl-CoA Dehydrogenase, subunit A, domain 2"/>
    <property type="match status" value="1"/>
</dbReference>
<dbReference type="GO" id="GO:0016627">
    <property type="term" value="F:oxidoreductase activity, acting on the CH-CH group of donors"/>
    <property type="evidence" value="ECO:0007669"/>
    <property type="project" value="InterPro"/>
</dbReference>
<dbReference type="InterPro" id="IPR009100">
    <property type="entry name" value="AcylCoA_DH/oxidase_NM_dom_sf"/>
</dbReference>
<keyword evidence="4 6" id="KW-0274">FAD</keyword>
<dbReference type="Pfam" id="PF02771">
    <property type="entry name" value="Acyl-CoA_dh_N"/>
    <property type="match status" value="1"/>
</dbReference>
<dbReference type="InterPro" id="IPR036250">
    <property type="entry name" value="AcylCo_DH-like_C"/>
</dbReference>
<feature type="domain" description="Acyl-CoA dehydrogenase/oxidase C-terminal" evidence="7">
    <location>
        <begin position="227"/>
        <end position="379"/>
    </location>
</feature>
<dbReference type="Pfam" id="PF02770">
    <property type="entry name" value="Acyl-CoA_dh_M"/>
    <property type="match status" value="1"/>
</dbReference>